<name>A0A381T5J6_9ZZZZ</name>
<dbReference type="CDD" id="cd12797">
    <property type="entry name" value="M23_peptidase"/>
    <property type="match status" value="1"/>
</dbReference>
<evidence type="ECO:0000256" key="1">
    <source>
        <dbReference type="ARBA" id="ARBA00022729"/>
    </source>
</evidence>
<organism evidence="4">
    <name type="scientific">marine metagenome</name>
    <dbReference type="NCBI Taxonomy" id="408172"/>
    <lineage>
        <taxon>unclassified sequences</taxon>
        <taxon>metagenomes</taxon>
        <taxon>ecological metagenomes</taxon>
    </lineage>
</organism>
<reference evidence="4" key="1">
    <citation type="submission" date="2018-05" db="EMBL/GenBank/DDBJ databases">
        <authorList>
            <person name="Lanie J.A."/>
            <person name="Ng W.-L."/>
            <person name="Kazmierczak K.M."/>
            <person name="Andrzejewski T.M."/>
            <person name="Davidsen T.M."/>
            <person name="Wayne K.J."/>
            <person name="Tettelin H."/>
            <person name="Glass J.I."/>
            <person name="Rusch D."/>
            <person name="Podicherti R."/>
            <person name="Tsui H.-C.T."/>
            <person name="Winkler M.E."/>
        </authorList>
    </citation>
    <scope>NUCLEOTIDE SEQUENCE</scope>
</reference>
<gene>
    <name evidence="4" type="ORF">METZ01_LOCUS64324</name>
</gene>
<feature type="domain" description="M23ase beta-sheet core" evidence="3">
    <location>
        <begin position="122"/>
        <end position="216"/>
    </location>
</feature>
<protein>
    <recommendedName>
        <fullName evidence="3">M23ase beta-sheet core domain-containing protein</fullName>
    </recommendedName>
</protein>
<feature type="transmembrane region" description="Helical" evidence="2">
    <location>
        <begin position="28"/>
        <end position="50"/>
    </location>
</feature>
<dbReference type="SUPFAM" id="SSF51261">
    <property type="entry name" value="Duplicated hybrid motif"/>
    <property type="match status" value="1"/>
</dbReference>
<dbReference type="EMBL" id="UINC01004061">
    <property type="protein sequence ID" value="SVA11470.1"/>
    <property type="molecule type" value="Genomic_DNA"/>
</dbReference>
<dbReference type="PANTHER" id="PTHR21666:SF289">
    <property type="entry name" value="L-ALA--D-GLU ENDOPEPTIDASE"/>
    <property type="match status" value="1"/>
</dbReference>
<keyword evidence="1" id="KW-0732">Signal</keyword>
<evidence type="ECO:0000313" key="4">
    <source>
        <dbReference type="EMBL" id="SVA11470.1"/>
    </source>
</evidence>
<dbReference type="InterPro" id="IPR050570">
    <property type="entry name" value="Cell_wall_metabolism_enzyme"/>
</dbReference>
<dbReference type="AlphaFoldDB" id="A0A381T5J6"/>
<dbReference type="InterPro" id="IPR016047">
    <property type="entry name" value="M23ase_b-sheet_dom"/>
</dbReference>
<dbReference type="Gene3D" id="2.70.70.10">
    <property type="entry name" value="Glucose Permease (Domain IIA)"/>
    <property type="match status" value="1"/>
</dbReference>
<accession>A0A381T5J6</accession>
<proteinExistence type="predicted"/>
<keyword evidence="2" id="KW-0812">Transmembrane</keyword>
<dbReference type="GO" id="GO:0004222">
    <property type="term" value="F:metalloendopeptidase activity"/>
    <property type="evidence" value="ECO:0007669"/>
    <property type="project" value="TreeGrafter"/>
</dbReference>
<dbReference type="Pfam" id="PF01551">
    <property type="entry name" value="Peptidase_M23"/>
    <property type="match status" value="1"/>
</dbReference>
<keyword evidence="2" id="KW-0472">Membrane</keyword>
<keyword evidence="2" id="KW-1133">Transmembrane helix</keyword>
<evidence type="ECO:0000259" key="3">
    <source>
        <dbReference type="Pfam" id="PF01551"/>
    </source>
</evidence>
<evidence type="ECO:0000256" key="2">
    <source>
        <dbReference type="SAM" id="Phobius"/>
    </source>
</evidence>
<sequence length="235" mass="26436">MNKKYYTIFIASDRNQYSRSFRISKNGIITSSLFGILLVVLAVLGGLRLANREPLTRELKKMEEGSILLKNIIGDLKFSMDVDSSNAYEHFLMEFYSSHNLGFPNSAPVKGYVTRGLQLENNHMGIDIAAKNHDEVRTPADGKVVFCGKSEDLGNTIIVNHPGGFVTLYGHNDTIIVQSGDDVIKNQILSRVGETGKSQGPHLHFEIWKNNQVIDPREIIPEYKEKDVSIRETRK</sequence>
<dbReference type="PANTHER" id="PTHR21666">
    <property type="entry name" value="PEPTIDASE-RELATED"/>
    <property type="match status" value="1"/>
</dbReference>
<dbReference type="InterPro" id="IPR011055">
    <property type="entry name" value="Dup_hybrid_motif"/>
</dbReference>